<comment type="caution">
    <text evidence="1">The sequence shown here is derived from an EMBL/GenBank/DDBJ whole genome shotgun (WGS) entry which is preliminary data.</text>
</comment>
<dbReference type="EMBL" id="SRMO01000084">
    <property type="protein sequence ID" value="TGG90862.1"/>
    <property type="molecule type" value="Genomic_DNA"/>
</dbReference>
<gene>
    <name evidence="1" type="ORF">ERJ67_09050</name>
</gene>
<reference evidence="1 2" key="1">
    <citation type="journal article" date="2019" name="mSystems">
        <title>Life at home and on the roam: Genomic adaptions reflect the dual lifestyle of an intracellular, facultative symbiont.</title>
        <authorList>
            <person name="Burgsdorf I."/>
        </authorList>
    </citation>
    <scope>NUCLEOTIDE SEQUENCE [LARGE SCALE GENOMIC DNA]</scope>
    <source>
        <strain evidence="1">277cV</strain>
    </source>
</reference>
<proteinExistence type="predicted"/>
<sequence length="90" mass="9496">MPFLLPLASVWLILNNEEVGRANSIKVEMPSMTVCRTAMNNLNETRFVHGWGVGGTPTQGYLCLDSSSGAVEAIGGGGKRGSSDLGYPLP</sequence>
<accession>A0A524RLE7</accession>
<organism evidence="1 2">
    <name type="scientific">Aphanocapsa feldmannii 277cV</name>
    <dbReference type="NCBI Taxonomy" id="2507553"/>
    <lineage>
        <taxon>Bacteria</taxon>
        <taxon>Bacillati</taxon>
        <taxon>Cyanobacteriota</taxon>
        <taxon>Cyanophyceae</taxon>
        <taxon>Oscillatoriophycideae</taxon>
        <taxon>Chroococcales</taxon>
        <taxon>Microcystaceae</taxon>
        <taxon>Aphanocapsa</taxon>
    </lineage>
</organism>
<name>A0A524RLE7_9CHRO</name>
<dbReference type="Proteomes" id="UP000317990">
    <property type="component" value="Unassembled WGS sequence"/>
</dbReference>
<dbReference type="AlphaFoldDB" id="A0A524RLE7"/>
<protein>
    <submittedName>
        <fullName evidence="1">Uncharacterized protein</fullName>
    </submittedName>
</protein>
<evidence type="ECO:0000313" key="2">
    <source>
        <dbReference type="Proteomes" id="UP000317990"/>
    </source>
</evidence>
<evidence type="ECO:0000313" key="1">
    <source>
        <dbReference type="EMBL" id="TGG90862.1"/>
    </source>
</evidence>